<dbReference type="InterPro" id="IPR013249">
    <property type="entry name" value="RNA_pol_sigma70_r4_t2"/>
</dbReference>
<dbReference type="Pfam" id="PF08281">
    <property type="entry name" value="Sigma70_r4_2"/>
    <property type="match status" value="1"/>
</dbReference>
<keyword evidence="8" id="KW-1185">Reference proteome</keyword>
<evidence type="ECO:0000256" key="4">
    <source>
        <dbReference type="ARBA" id="ARBA00023125"/>
    </source>
</evidence>
<evidence type="ECO:0000256" key="3">
    <source>
        <dbReference type="ARBA" id="ARBA00023082"/>
    </source>
</evidence>
<dbReference type="InterPro" id="IPR013325">
    <property type="entry name" value="RNA_pol_sigma_r2"/>
</dbReference>
<gene>
    <name evidence="7" type="ORF">GCM10009727_89150</name>
</gene>
<dbReference type="SUPFAM" id="SSF88946">
    <property type="entry name" value="Sigma2 domain of RNA polymerase sigma factors"/>
    <property type="match status" value="1"/>
</dbReference>
<evidence type="ECO:0000256" key="5">
    <source>
        <dbReference type="ARBA" id="ARBA00023163"/>
    </source>
</evidence>
<name>A0ABP5M6K3_9ACTN</name>
<reference evidence="8" key="1">
    <citation type="journal article" date="2019" name="Int. J. Syst. Evol. Microbiol.">
        <title>The Global Catalogue of Microorganisms (GCM) 10K type strain sequencing project: providing services to taxonomists for standard genome sequencing and annotation.</title>
        <authorList>
            <consortium name="The Broad Institute Genomics Platform"/>
            <consortium name="The Broad Institute Genome Sequencing Center for Infectious Disease"/>
            <person name="Wu L."/>
            <person name="Ma J."/>
        </authorList>
    </citation>
    <scope>NUCLEOTIDE SEQUENCE [LARGE SCALE GENOMIC DNA]</scope>
    <source>
        <strain evidence="8">JCM 13850</strain>
    </source>
</reference>
<keyword evidence="4" id="KW-0238">DNA-binding</keyword>
<evidence type="ECO:0000313" key="8">
    <source>
        <dbReference type="Proteomes" id="UP001501020"/>
    </source>
</evidence>
<evidence type="ECO:0000313" key="7">
    <source>
        <dbReference type="EMBL" id="GAA2168046.1"/>
    </source>
</evidence>
<comment type="caution">
    <text evidence="7">The sequence shown here is derived from an EMBL/GenBank/DDBJ whole genome shotgun (WGS) entry which is preliminary data.</text>
</comment>
<evidence type="ECO:0000256" key="1">
    <source>
        <dbReference type="ARBA" id="ARBA00010641"/>
    </source>
</evidence>
<dbReference type="SUPFAM" id="SSF88659">
    <property type="entry name" value="Sigma3 and sigma4 domains of RNA polymerase sigma factors"/>
    <property type="match status" value="1"/>
</dbReference>
<dbReference type="EMBL" id="BAAAMR010000151">
    <property type="protein sequence ID" value="GAA2168046.1"/>
    <property type="molecule type" value="Genomic_DNA"/>
</dbReference>
<evidence type="ECO:0000259" key="6">
    <source>
        <dbReference type="Pfam" id="PF08281"/>
    </source>
</evidence>
<proteinExistence type="inferred from homology"/>
<accession>A0ABP5M6K3</accession>
<keyword evidence="2" id="KW-0805">Transcription regulation</keyword>
<organism evidence="7 8">
    <name type="scientific">Actinomadura napierensis</name>
    <dbReference type="NCBI Taxonomy" id="267854"/>
    <lineage>
        <taxon>Bacteria</taxon>
        <taxon>Bacillati</taxon>
        <taxon>Actinomycetota</taxon>
        <taxon>Actinomycetes</taxon>
        <taxon>Streptosporangiales</taxon>
        <taxon>Thermomonosporaceae</taxon>
        <taxon>Actinomadura</taxon>
    </lineage>
</organism>
<feature type="domain" description="RNA polymerase sigma factor 70 region 4 type 2" evidence="6">
    <location>
        <begin position="98"/>
        <end position="148"/>
    </location>
</feature>
<dbReference type="PANTHER" id="PTHR43133:SF8">
    <property type="entry name" value="RNA POLYMERASE SIGMA FACTOR HI_1459-RELATED"/>
    <property type="match status" value="1"/>
</dbReference>
<comment type="similarity">
    <text evidence="1">Belongs to the sigma-70 factor family. ECF subfamily.</text>
</comment>
<dbReference type="PANTHER" id="PTHR43133">
    <property type="entry name" value="RNA POLYMERASE ECF-TYPE SIGMA FACTO"/>
    <property type="match status" value="1"/>
</dbReference>
<keyword evidence="3" id="KW-0731">Sigma factor</keyword>
<dbReference type="InterPro" id="IPR039425">
    <property type="entry name" value="RNA_pol_sigma-70-like"/>
</dbReference>
<evidence type="ECO:0000256" key="2">
    <source>
        <dbReference type="ARBA" id="ARBA00023015"/>
    </source>
</evidence>
<dbReference type="InterPro" id="IPR013324">
    <property type="entry name" value="RNA_pol_sigma_r3/r4-like"/>
</dbReference>
<dbReference type="Gene3D" id="1.10.1740.10">
    <property type="match status" value="1"/>
</dbReference>
<dbReference type="RefSeq" id="WP_344282951.1">
    <property type="nucleotide sequence ID" value="NZ_BAAAMR010000151.1"/>
</dbReference>
<dbReference type="InterPro" id="IPR014284">
    <property type="entry name" value="RNA_pol_sigma-70_dom"/>
</dbReference>
<dbReference type="Proteomes" id="UP001501020">
    <property type="component" value="Unassembled WGS sequence"/>
</dbReference>
<dbReference type="NCBIfam" id="TIGR02937">
    <property type="entry name" value="sigma70-ECF"/>
    <property type="match status" value="1"/>
</dbReference>
<dbReference type="InterPro" id="IPR036388">
    <property type="entry name" value="WH-like_DNA-bd_sf"/>
</dbReference>
<sequence length="158" mass="17931">MSGDHEFEEFFRQDFHRLVGFVMKLGAQQCQAEDIAAEAHAAAFQSWGTVRHPEAYVRRVATRIYFKDLALIRREDPLEEVLTPDTFDVAEHIAQCDLVLAAIRNLSPKQRVVMSWKIDGYPPVLIANELGISPDDVRKTLQRARETLKVLLAAIDEG</sequence>
<dbReference type="Gene3D" id="1.10.10.10">
    <property type="entry name" value="Winged helix-like DNA-binding domain superfamily/Winged helix DNA-binding domain"/>
    <property type="match status" value="1"/>
</dbReference>
<keyword evidence="5" id="KW-0804">Transcription</keyword>
<protein>
    <recommendedName>
        <fullName evidence="6">RNA polymerase sigma factor 70 region 4 type 2 domain-containing protein</fullName>
    </recommendedName>
</protein>